<dbReference type="PANTHER" id="PTHR46211">
    <property type="entry name" value="GLYCEROPHOSPHORYL DIESTER PHOSPHODIESTERASE"/>
    <property type="match status" value="1"/>
</dbReference>
<feature type="domain" description="GP-PDE" evidence="1">
    <location>
        <begin position="9"/>
        <end position="248"/>
    </location>
</feature>
<dbReference type="AlphaFoldDB" id="A0AAE3VS13"/>
<keyword evidence="2" id="KW-0378">Hydrolase</keyword>
<gene>
    <name evidence="2" type="ORF">J2S73_003599</name>
</gene>
<dbReference type="GO" id="GO:0006629">
    <property type="term" value="P:lipid metabolic process"/>
    <property type="evidence" value="ECO:0007669"/>
    <property type="project" value="InterPro"/>
</dbReference>
<comment type="caution">
    <text evidence="2">The sequence shown here is derived from an EMBL/GenBank/DDBJ whole genome shotgun (WGS) entry which is preliminary data.</text>
</comment>
<organism evidence="2 3">
    <name type="scientific">Amorphus orientalis</name>
    <dbReference type="NCBI Taxonomy" id="649198"/>
    <lineage>
        <taxon>Bacteria</taxon>
        <taxon>Pseudomonadati</taxon>
        <taxon>Pseudomonadota</taxon>
        <taxon>Alphaproteobacteria</taxon>
        <taxon>Hyphomicrobiales</taxon>
        <taxon>Amorphaceae</taxon>
        <taxon>Amorphus</taxon>
    </lineage>
</organism>
<dbReference type="Gene3D" id="3.20.20.190">
    <property type="entry name" value="Phosphatidylinositol (PI) phosphodiesterase"/>
    <property type="match status" value="1"/>
</dbReference>
<keyword evidence="3" id="KW-1185">Reference proteome</keyword>
<dbReference type="InterPro" id="IPR017946">
    <property type="entry name" value="PLC-like_Pdiesterase_TIM-brl"/>
</dbReference>
<dbReference type="Pfam" id="PF03009">
    <property type="entry name" value="GDPD"/>
    <property type="match status" value="1"/>
</dbReference>
<evidence type="ECO:0000313" key="2">
    <source>
        <dbReference type="EMBL" id="MDQ0317122.1"/>
    </source>
</evidence>
<dbReference type="RefSeq" id="WP_306887019.1">
    <property type="nucleotide sequence ID" value="NZ_JAUSUL010000004.1"/>
</dbReference>
<sequence length="248" mass="26752">MTAPDWLTARPIAHRGLYGSDAPENSIAAAEAAIAHGYAIEVDLQLSADRTPMVFHDATLERMTSADGLLARRTSEELAELTLRGGSEPIPALERLLEAVAGRVPLFLELKSGWRREALPALAEETAAVLNGYDGPVALMSFDPELVAASRRLLPERPHGILACDFASAPGGPPLSVLERFALTHLLHAPRTRPNFIAYAVSDLPAVVPSLARRIYGTPLLAWTVRTGVERAHAEKTADQIIFEGFLP</sequence>
<dbReference type="PROSITE" id="PS51704">
    <property type="entry name" value="GP_PDE"/>
    <property type="match status" value="1"/>
</dbReference>
<accession>A0AAE3VS13</accession>
<protein>
    <submittedName>
        <fullName evidence="2">Glycerophosphoryl diester phosphodiesterase</fullName>
        <ecNumber evidence="2">3.1.4.46</ecNumber>
    </submittedName>
</protein>
<dbReference type="EC" id="3.1.4.46" evidence="2"/>
<dbReference type="SUPFAM" id="SSF51695">
    <property type="entry name" value="PLC-like phosphodiesterases"/>
    <property type="match status" value="1"/>
</dbReference>
<dbReference type="InterPro" id="IPR030395">
    <property type="entry name" value="GP_PDE_dom"/>
</dbReference>
<evidence type="ECO:0000313" key="3">
    <source>
        <dbReference type="Proteomes" id="UP001229244"/>
    </source>
</evidence>
<proteinExistence type="predicted"/>
<dbReference type="PANTHER" id="PTHR46211:SF1">
    <property type="entry name" value="GLYCEROPHOSPHODIESTER PHOSPHODIESTERASE, CYTOPLASMIC"/>
    <property type="match status" value="1"/>
</dbReference>
<name>A0AAE3VS13_9HYPH</name>
<evidence type="ECO:0000259" key="1">
    <source>
        <dbReference type="PROSITE" id="PS51704"/>
    </source>
</evidence>
<dbReference type="Proteomes" id="UP001229244">
    <property type="component" value="Unassembled WGS sequence"/>
</dbReference>
<reference evidence="2" key="1">
    <citation type="submission" date="2023-07" db="EMBL/GenBank/DDBJ databases">
        <title>Genomic Encyclopedia of Type Strains, Phase IV (KMG-IV): sequencing the most valuable type-strain genomes for metagenomic binning, comparative biology and taxonomic classification.</title>
        <authorList>
            <person name="Goeker M."/>
        </authorList>
    </citation>
    <scope>NUCLEOTIDE SEQUENCE</scope>
    <source>
        <strain evidence="2">DSM 21202</strain>
    </source>
</reference>
<dbReference type="GO" id="GO:0008889">
    <property type="term" value="F:glycerophosphodiester phosphodiesterase activity"/>
    <property type="evidence" value="ECO:0007669"/>
    <property type="project" value="UniProtKB-EC"/>
</dbReference>
<dbReference type="EMBL" id="JAUSUL010000004">
    <property type="protein sequence ID" value="MDQ0317122.1"/>
    <property type="molecule type" value="Genomic_DNA"/>
</dbReference>